<dbReference type="GO" id="GO:0051607">
    <property type="term" value="P:defense response to virus"/>
    <property type="evidence" value="ECO:0007669"/>
    <property type="project" value="UniProtKB-KW"/>
</dbReference>
<dbReference type="RefSeq" id="WP_006903553.1">
    <property type="nucleotide sequence ID" value="NZ_JH976535.1"/>
</dbReference>
<evidence type="ECO:0000256" key="2">
    <source>
        <dbReference type="ARBA" id="ARBA00022884"/>
    </source>
</evidence>
<evidence type="ECO:0000313" key="7">
    <source>
        <dbReference type="Proteomes" id="UP000005710"/>
    </source>
</evidence>
<reference evidence="6" key="1">
    <citation type="submission" date="2010-10" db="EMBL/GenBank/DDBJ databases">
        <authorList>
            <consortium name="US DOE Joint Genome Institute (JGI-PGF)"/>
            <person name="Lucas S."/>
            <person name="Copeland A."/>
            <person name="Lapidus A."/>
            <person name="Bruce D."/>
            <person name="Goodwin L."/>
            <person name="Pitluck S."/>
            <person name="Kyrpides N."/>
            <person name="Mavromatis K."/>
            <person name="Detter J.C."/>
            <person name="Han C."/>
            <person name="Land M."/>
            <person name="Hauser L."/>
            <person name="Markowitz V."/>
            <person name="Cheng J.-F."/>
            <person name="Hugenholtz P."/>
            <person name="Woyke T."/>
            <person name="Wu D."/>
            <person name="Pukall R."/>
            <person name="Wahrenburg C."/>
            <person name="Brambilla E."/>
            <person name="Klenk H.-P."/>
            <person name="Eisen J.A."/>
        </authorList>
    </citation>
    <scope>NUCLEOTIDE SEQUENCE [LARGE SCALE GENOMIC DNA]</scope>
    <source>
        <strain evidence="6">DSM 13965</strain>
    </source>
</reference>
<feature type="compositionally biased region" description="Gly residues" evidence="4">
    <location>
        <begin position="73"/>
        <end position="104"/>
    </location>
</feature>
<accession>K6PRI1</accession>
<comment type="caution">
    <text evidence="6">The sequence shown here is derived from an EMBL/GenBank/DDBJ whole genome shotgun (WGS) entry which is preliminary data.</text>
</comment>
<dbReference type="HOGENOM" id="CLU_703855_0_0_9"/>
<evidence type="ECO:0000256" key="1">
    <source>
        <dbReference type="ARBA" id="ARBA00005937"/>
    </source>
</evidence>
<keyword evidence="2" id="KW-0694">RNA-binding</keyword>
<gene>
    <name evidence="6" type="ORF">ThesuDRAFT_01284</name>
</gene>
<dbReference type="STRING" id="867903.ThesuDRAFT_01284"/>
<keyword evidence="7" id="KW-1185">Reference proteome</keyword>
<dbReference type="Pfam" id="PF01881">
    <property type="entry name" value="Cas_Cas6_C"/>
    <property type="match status" value="1"/>
</dbReference>
<reference evidence="6" key="2">
    <citation type="submission" date="2012-10" db="EMBL/GenBank/DDBJ databases">
        <title>Improved high-quality draft of Thermaerobacter subterraneus C21, DSM 13965.</title>
        <authorList>
            <consortium name="DOE Joint Genome Institute"/>
            <person name="Eisen J."/>
            <person name="Huntemann M."/>
            <person name="Wei C.-L."/>
            <person name="Han J."/>
            <person name="Detter J.C."/>
            <person name="Han C."/>
            <person name="Tapia R."/>
            <person name="Chen A."/>
            <person name="Kyrpides N."/>
            <person name="Mavromatis K."/>
            <person name="Markowitz V."/>
            <person name="Szeto E."/>
            <person name="Ivanova N."/>
            <person name="Mikhailova N."/>
            <person name="Ovchinnikova G."/>
            <person name="Pagani I."/>
            <person name="Pati A."/>
            <person name="Goodwin L."/>
            <person name="Nordberg H.P."/>
            <person name="Cantor M.N."/>
            <person name="Hua S.X."/>
            <person name="Woyke T."/>
            <person name="Eisen J."/>
            <person name="Klenk H.-P."/>
        </authorList>
    </citation>
    <scope>NUCLEOTIDE SEQUENCE [LARGE SCALE GENOMIC DNA]</scope>
    <source>
        <strain evidence="6">DSM 13965</strain>
    </source>
</reference>
<dbReference type="CDD" id="cd21140">
    <property type="entry name" value="Cas6_I-like"/>
    <property type="match status" value="1"/>
</dbReference>
<comment type="similarity">
    <text evidence="1">Belongs to the CRISPR-associated protein Cas6/Cse3/CasE family.</text>
</comment>
<evidence type="ECO:0000256" key="3">
    <source>
        <dbReference type="ARBA" id="ARBA00023118"/>
    </source>
</evidence>
<evidence type="ECO:0000313" key="6">
    <source>
        <dbReference type="EMBL" id="EKP95532.1"/>
    </source>
</evidence>
<dbReference type="PANTHER" id="PTHR36984">
    <property type="entry name" value="CRISPR-ASSOCIATED ENDORIBONUCLEASE CAS6 1"/>
    <property type="match status" value="1"/>
</dbReference>
<dbReference type="EMBL" id="AENY02000002">
    <property type="protein sequence ID" value="EKP95532.1"/>
    <property type="molecule type" value="Genomic_DNA"/>
</dbReference>
<evidence type="ECO:0000256" key="4">
    <source>
        <dbReference type="SAM" id="MobiDB-lite"/>
    </source>
</evidence>
<dbReference type="Gene3D" id="3.30.70.1900">
    <property type="match status" value="1"/>
</dbReference>
<sequence>MRVIMELRPVSGQLVLPLQYNSLLQGLVYHLLEGTDVAEFLHDQGFTRGARRYKMFTFSRLEGLYTIERSPGGPVGRGSRSGLGAGGSPDGNGPLGKGEAGGTAGTSDAAGILGSSGNAGRSGTGSNGVTIPVGTGGTMGPHKAGGPDHGIGTGPSNGTGLRSGTGSNGSTGNKMIRFAGSVRLTVSSPYAPVVHALASRALQLGTLRLGSQLVEIKSVRFEELPSITPPVTLRARTPITVYSTVNRPDGSRFTYFFEPRSGEFERLVAENVVRKWEAFTGRTYEGPGIQIRWRGAARGHVARFRHGIIKGFTGIFEATGDPALIALGLEAGFGSKNAQGFGLCDVLPPRGWPLPHRDGGPATTIVPGGRPAANGEATVEAAAAGEAEQVVD</sequence>
<dbReference type="PANTHER" id="PTHR36984:SF1">
    <property type="entry name" value="CRISPR-ASSOCIATED ENDORIBONUCLEASE CAS6 1"/>
    <property type="match status" value="1"/>
</dbReference>
<dbReference type="eggNOG" id="COG1583">
    <property type="taxonomic scope" value="Bacteria"/>
</dbReference>
<dbReference type="GO" id="GO:0016788">
    <property type="term" value="F:hydrolase activity, acting on ester bonds"/>
    <property type="evidence" value="ECO:0007669"/>
    <property type="project" value="InterPro"/>
</dbReference>
<evidence type="ECO:0000259" key="5">
    <source>
        <dbReference type="Pfam" id="PF01881"/>
    </source>
</evidence>
<dbReference type="OrthoDB" id="9797488at2"/>
<name>K6PRI1_9FIRM</name>
<dbReference type="Proteomes" id="UP000005710">
    <property type="component" value="Unassembled WGS sequence"/>
</dbReference>
<feature type="region of interest" description="Disordered" evidence="4">
    <location>
        <begin position="67"/>
        <end position="172"/>
    </location>
</feature>
<dbReference type="NCBIfam" id="TIGR01877">
    <property type="entry name" value="cas_cas6"/>
    <property type="match status" value="1"/>
</dbReference>
<dbReference type="InterPro" id="IPR010156">
    <property type="entry name" value="CRISPR-assoc_prot_Cas6"/>
</dbReference>
<dbReference type="InterPro" id="IPR049435">
    <property type="entry name" value="Cas_Cas6_C"/>
</dbReference>
<dbReference type="GO" id="GO:0003723">
    <property type="term" value="F:RNA binding"/>
    <property type="evidence" value="ECO:0007669"/>
    <property type="project" value="UniProtKB-KW"/>
</dbReference>
<feature type="domain" description="CRISPR associated protein Cas6 C-terminal" evidence="5">
    <location>
        <begin position="231"/>
        <end position="346"/>
    </location>
</feature>
<feature type="compositionally biased region" description="Gly residues" evidence="4">
    <location>
        <begin position="147"/>
        <end position="169"/>
    </location>
</feature>
<dbReference type="InterPro" id="IPR045747">
    <property type="entry name" value="CRISPR-assoc_prot_Cas6_N_sf"/>
</dbReference>
<protein>
    <submittedName>
        <fullName evidence="6">CRISPR-associated endoribonuclease Cas6</fullName>
    </submittedName>
</protein>
<keyword evidence="3" id="KW-0051">Antiviral defense</keyword>
<proteinExistence type="inferred from homology"/>
<dbReference type="Gene3D" id="3.30.70.1890">
    <property type="match status" value="1"/>
</dbReference>
<organism evidence="6 7">
    <name type="scientific">Thermaerobacter subterraneus DSM 13965</name>
    <dbReference type="NCBI Taxonomy" id="867903"/>
    <lineage>
        <taxon>Bacteria</taxon>
        <taxon>Bacillati</taxon>
        <taxon>Bacillota</taxon>
        <taxon>Clostridia</taxon>
        <taxon>Eubacteriales</taxon>
        <taxon>Clostridiales Family XVII. Incertae Sedis</taxon>
        <taxon>Thermaerobacter</taxon>
    </lineage>
</organism>
<dbReference type="AlphaFoldDB" id="K6PRI1"/>